<keyword evidence="7 12" id="KW-0460">Magnesium</keyword>
<comment type="function">
    <text evidence="2">Guanine nucleotide-binding proteins (G proteins) are involved as modulators or transducers in various transmembrane signaling systems.</text>
</comment>
<dbReference type="FunFam" id="1.10.400.10:FF:000009">
    <property type="entry name" value="Guanine nucleotide-binding protein G(O) subunit alpha"/>
    <property type="match status" value="1"/>
</dbReference>
<dbReference type="GO" id="GO:0005834">
    <property type="term" value="C:heterotrimeric G-protein complex"/>
    <property type="evidence" value="ECO:0007669"/>
    <property type="project" value="TreeGrafter"/>
</dbReference>
<reference evidence="13 14" key="1">
    <citation type="submission" date="2016-04" db="EMBL/GenBank/DDBJ databases">
        <title>Evolutionary innovation and constraint leading to complex multicellularity in the Ascomycota.</title>
        <authorList>
            <person name="Cisse O."/>
            <person name="Nguyen A."/>
            <person name="Hewitt D.A."/>
            <person name="Jedd G."/>
            <person name="Stajich J.E."/>
        </authorList>
    </citation>
    <scope>NUCLEOTIDE SEQUENCE [LARGE SCALE GENOMIC DNA]</scope>
    <source>
        <strain evidence="13 14">DAH-3</strain>
    </source>
</reference>
<evidence type="ECO:0000256" key="7">
    <source>
        <dbReference type="ARBA" id="ARBA00022842"/>
    </source>
</evidence>
<proteinExistence type="predicted"/>
<evidence type="ECO:0000256" key="8">
    <source>
        <dbReference type="ARBA" id="ARBA00023134"/>
    </source>
</evidence>
<dbReference type="GO" id="GO:0046872">
    <property type="term" value="F:metal ion binding"/>
    <property type="evidence" value="ECO:0007669"/>
    <property type="project" value="UniProtKB-KW"/>
</dbReference>
<dbReference type="Gene3D" id="3.40.50.300">
    <property type="entry name" value="P-loop containing nucleotide triphosphate hydrolases"/>
    <property type="match status" value="1"/>
</dbReference>
<dbReference type="PANTHER" id="PTHR10218:SF242">
    <property type="entry name" value="GUANINE NUCLEOTIDE-BINDING PROTEIN ALPHA-1 SUBUNIT"/>
    <property type="match status" value="1"/>
</dbReference>
<feature type="binding site" evidence="11">
    <location>
        <begin position="199"/>
        <end position="203"/>
    </location>
    <ligand>
        <name>GTP</name>
        <dbReference type="ChEBI" id="CHEBI:37565"/>
    </ligand>
</feature>
<dbReference type="GO" id="GO:0180040">
    <property type="term" value="P:negative regulation of pheromone response MAPK cascade"/>
    <property type="evidence" value="ECO:0007669"/>
    <property type="project" value="EnsemblFungi"/>
</dbReference>
<feature type="binding site" evidence="11">
    <location>
        <begin position="174"/>
        <end position="180"/>
    </location>
    <ligand>
        <name>GTP</name>
        <dbReference type="ChEBI" id="CHEBI:37565"/>
    </ligand>
</feature>
<evidence type="ECO:0000256" key="12">
    <source>
        <dbReference type="PIRSR" id="PIRSR601019-2"/>
    </source>
</evidence>
<dbReference type="CDD" id="cd00066">
    <property type="entry name" value="G-alpha"/>
    <property type="match status" value="1"/>
</dbReference>
<dbReference type="GO" id="GO:0090726">
    <property type="term" value="C:cortical dynamic polarity patch"/>
    <property type="evidence" value="ECO:0007669"/>
    <property type="project" value="EnsemblFungi"/>
</dbReference>
<keyword evidence="5 11" id="KW-0547">Nucleotide-binding</keyword>
<evidence type="ECO:0000256" key="6">
    <source>
        <dbReference type="ARBA" id="ARBA00022801"/>
    </source>
</evidence>
<name>A0A1U7LQU2_NEOID</name>
<evidence type="ECO:0000256" key="3">
    <source>
        <dbReference type="ARBA" id="ARBA00011356"/>
    </source>
</evidence>
<keyword evidence="9" id="KW-0807">Transducer</keyword>
<dbReference type="SMART" id="SM00275">
    <property type="entry name" value="G_alpha"/>
    <property type="match status" value="1"/>
</dbReference>
<evidence type="ECO:0000313" key="14">
    <source>
        <dbReference type="Proteomes" id="UP000186594"/>
    </source>
</evidence>
<comment type="subunit">
    <text evidence="3">G proteins are composed of 3 units; alpha, beta and gamma. The alpha chain contains the guanine nucleotide binding site.</text>
</comment>
<evidence type="ECO:0000256" key="10">
    <source>
        <dbReference type="ARBA" id="ARBA00074402"/>
    </source>
</evidence>
<evidence type="ECO:0000256" key="2">
    <source>
        <dbReference type="ARBA" id="ARBA00003069"/>
    </source>
</evidence>
<dbReference type="PANTHER" id="PTHR10218">
    <property type="entry name" value="GTP-BINDING PROTEIN ALPHA SUBUNIT"/>
    <property type="match status" value="1"/>
</dbReference>
<accession>A0A1U7LQU2</accession>
<dbReference type="PROSITE" id="PS51882">
    <property type="entry name" value="G_ALPHA"/>
    <property type="match status" value="1"/>
</dbReference>
<protein>
    <recommendedName>
        <fullName evidence="10">Guanine nucleotide-binding protein alpha-2 subunit</fullName>
    </recommendedName>
</protein>
<evidence type="ECO:0000313" key="13">
    <source>
        <dbReference type="EMBL" id="OLL24922.1"/>
    </source>
</evidence>
<dbReference type="GO" id="GO:0007186">
    <property type="term" value="P:G protein-coupled receptor signaling pathway"/>
    <property type="evidence" value="ECO:0007669"/>
    <property type="project" value="InterPro"/>
</dbReference>
<evidence type="ECO:0000256" key="4">
    <source>
        <dbReference type="ARBA" id="ARBA00022723"/>
    </source>
</evidence>
<evidence type="ECO:0000256" key="9">
    <source>
        <dbReference type="ARBA" id="ARBA00023224"/>
    </source>
</evidence>
<dbReference type="GO" id="GO:0003924">
    <property type="term" value="F:GTPase activity"/>
    <property type="evidence" value="ECO:0007669"/>
    <property type="project" value="EnsemblFungi"/>
</dbReference>
<dbReference type="GO" id="GO:0000750">
    <property type="term" value="P:pheromone-dependent signal transduction involved in conjugation with cellular fusion"/>
    <property type="evidence" value="ECO:0007669"/>
    <property type="project" value="TreeGrafter"/>
</dbReference>
<keyword evidence="14" id="KW-1185">Reference proteome</keyword>
<dbReference type="Proteomes" id="UP000186594">
    <property type="component" value="Unassembled WGS sequence"/>
</dbReference>
<dbReference type="FunFam" id="3.40.50.300:FF:000692">
    <property type="entry name" value="Guanine nucleotide-binding protein subunit alpha"/>
    <property type="match status" value="1"/>
</dbReference>
<evidence type="ECO:0000256" key="11">
    <source>
        <dbReference type="PIRSR" id="PIRSR601019-1"/>
    </source>
</evidence>
<dbReference type="OMA" id="CPITICF"/>
<evidence type="ECO:0000256" key="1">
    <source>
        <dbReference type="ARBA" id="ARBA00001946"/>
    </source>
</evidence>
<keyword evidence="4 12" id="KW-0479">Metal-binding</keyword>
<dbReference type="InterPro" id="IPR011025">
    <property type="entry name" value="GproteinA_insert"/>
</dbReference>
<dbReference type="GO" id="GO:0001664">
    <property type="term" value="F:G protein-coupled receptor binding"/>
    <property type="evidence" value="ECO:0007669"/>
    <property type="project" value="TreeGrafter"/>
</dbReference>
<dbReference type="STRING" id="1198029.A0A1U7LQU2"/>
<dbReference type="Gene3D" id="1.10.400.10">
    <property type="entry name" value="GI Alpha 1, domain 2-like"/>
    <property type="match status" value="1"/>
</dbReference>
<dbReference type="EMBL" id="LXFE01000571">
    <property type="protein sequence ID" value="OLL24922.1"/>
    <property type="molecule type" value="Genomic_DNA"/>
</dbReference>
<comment type="caution">
    <text evidence="13">The sequence shown here is derived from an EMBL/GenBank/DDBJ whole genome shotgun (WGS) entry which is preliminary data.</text>
</comment>
<dbReference type="InterPro" id="IPR027417">
    <property type="entry name" value="P-loop_NTPase"/>
</dbReference>
<feature type="binding site" evidence="11">
    <location>
        <begin position="42"/>
        <end position="47"/>
    </location>
    <ligand>
        <name>GTP</name>
        <dbReference type="ChEBI" id="CHEBI:37565"/>
    </ligand>
</feature>
<dbReference type="GO" id="GO:0005525">
    <property type="term" value="F:GTP binding"/>
    <property type="evidence" value="ECO:0007669"/>
    <property type="project" value="UniProtKB-KW"/>
</dbReference>
<comment type="cofactor">
    <cofactor evidence="1">
        <name>Mg(2+)</name>
        <dbReference type="ChEBI" id="CHEBI:18420"/>
    </cofactor>
</comment>
<dbReference type="PRINTS" id="PR00318">
    <property type="entry name" value="GPROTEINA"/>
</dbReference>
<keyword evidence="8 11" id="KW-0342">GTP-binding</keyword>
<dbReference type="AlphaFoldDB" id="A0A1U7LQU2"/>
<sequence>MGCVPSKSDPDTQKSRYLDRIIKNDEKRMAQEVKILLLGAGESGKTTILKQMKLIHATGFSTLERETYKTIVFSNILHSLRLVIEAMADFNIQLQVPSNMGYIDLIATERELGRRERFPPEYLDSFKALWADSGVQATVQRGHEYALHDNLSYFFDSIDRVFQPNYIPSDQDILRCRMKTTGITETLFHLGDLNYRMFDVGGQRSERKKWIHCFESVTALMFLVAISGYDQCLVEDREERKPSTRSSNVIRIDLQFAMVY</sequence>
<dbReference type="GO" id="GO:0031683">
    <property type="term" value="F:G-protein beta/gamma-subunit complex binding"/>
    <property type="evidence" value="ECO:0007669"/>
    <property type="project" value="InterPro"/>
</dbReference>
<gene>
    <name evidence="13" type="ORF">NEOLI_002805</name>
</gene>
<feature type="binding site" evidence="12">
    <location>
        <position position="180"/>
    </location>
    <ligand>
        <name>Mg(2+)</name>
        <dbReference type="ChEBI" id="CHEBI:18420"/>
    </ligand>
</feature>
<keyword evidence="6" id="KW-0378">Hydrolase</keyword>
<dbReference type="OrthoDB" id="5817230at2759"/>
<dbReference type="InterPro" id="IPR001019">
    <property type="entry name" value="Gprotein_alpha_su"/>
</dbReference>
<feature type="binding site" evidence="12">
    <location>
        <position position="46"/>
    </location>
    <ligand>
        <name>Mg(2+)</name>
        <dbReference type="ChEBI" id="CHEBI:18420"/>
    </ligand>
</feature>
<evidence type="ECO:0000256" key="5">
    <source>
        <dbReference type="ARBA" id="ARBA00022741"/>
    </source>
</evidence>
<dbReference type="SUPFAM" id="SSF52540">
    <property type="entry name" value="P-loop containing nucleoside triphosphate hydrolases"/>
    <property type="match status" value="1"/>
</dbReference>
<dbReference type="Pfam" id="PF00503">
    <property type="entry name" value="G-alpha"/>
    <property type="match status" value="1"/>
</dbReference>
<organism evidence="13 14">
    <name type="scientific">Neolecta irregularis (strain DAH-3)</name>
    <dbReference type="NCBI Taxonomy" id="1198029"/>
    <lineage>
        <taxon>Eukaryota</taxon>
        <taxon>Fungi</taxon>
        <taxon>Dikarya</taxon>
        <taxon>Ascomycota</taxon>
        <taxon>Taphrinomycotina</taxon>
        <taxon>Neolectales</taxon>
        <taxon>Neolectaceae</taxon>
        <taxon>Neolecta</taxon>
    </lineage>
</organism>
<dbReference type="SUPFAM" id="SSF47895">
    <property type="entry name" value="Transducin (alpha subunit), insertion domain"/>
    <property type="match status" value="1"/>
</dbReference>